<organism evidence="2">
    <name type="scientific">Triticum urartu</name>
    <name type="common">Red wild einkorn</name>
    <name type="synonym">Crithodium urartu</name>
    <dbReference type="NCBI Taxonomy" id="4572"/>
    <lineage>
        <taxon>Eukaryota</taxon>
        <taxon>Viridiplantae</taxon>
        <taxon>Streptophyta</taxon>
        <taxon>Embryophyta</taxon>
        <taxon>Tracheophyta</taxon>
        <taxon>Spermatophyta</taxon>
        <taxon>Magnoliopsida</taxon>
        <taxon>Liliopsida</taxon>
        <taxon>Poales</taxon>
        <taxon>Poaceae</taxon>
        <taxon>BOP clade</taxon>
        <taxon>Pooideae</taxon>
        <taxon>Triticodae</taxon>
        <taxon>Triticeae</taxon>
        <taxon>Triticinae</taxon>
        <taxon>Triticum</taxon>
    </lineage>
</organism>
<dbReference type="EMBL" id="KD026404">
    <property type="protein sequence ID" value="EMS66836.1"/>
    <property type="molecule type" value="Genomic_DNA"/>
</dbReference>
<sequence length="679" mass="76334">MAVGALQLVGAIYLMFVIVRDLPNERKPTSCFFGQDGAELVSRRALIALFLILSWVVVVLQCFTGSDVLRWRSFYATHDMAWKAHYREVFDHGIREALCCLGRAKYLAVLEEDEVYSVARLLGELVAYRASGTGHLELLAGLALLQKHGNLPDLQTDLVEAPHKLMREAAVLHPFAEACYTVGHYLTGTYFLCMPALYDMERCLNAVGIWNWNITGRPALDGDNWWRGHAAAFLRFVNIAPTALVRGRVRQSKREAAYFVVVLHDKKTVLIGVRGTETPEDLITDGLCRECAFTMEDLDGLVNSELLPVTMRERVISTFPHYGHGGIVEAARELFMQLNNCTGDNGNSENTSSKKLGFLSMLVQEGRGAVATVLGMMLFGRYPDVHVYAYGPLPCVDLTIAEACSQFVTTIVNNDEFSSRLSINSILRLRSAAISSLSDNSPDDTAMIQKLARRILNANKYHERRSTHQDALCNTEPDLQDLQNGFGAYNGPSSSIDEPRSYRSLQIDQDVRRIPLDGHDSGLEEAQTSSGEILVESREMFLAGLIIHVVRNRRSLFPLWKCWNPQEAEQPYKAVFAKRENFRDIAVTPSMFMDHLPWSYFSVYKIYVWRWFRSNIVLSLLTLPDCLGMGMHQTVMYSLAERKSDDFMHSNTTHQSTISSTHLLALAGCCIDRWCLAST</sequence>
<name>M8A4A6_TRIUA</name>
<dbReference type="Gene3D" id="3.40.50.1820">
    <property type="entry name" value="alpha/beta hydrolase"/>
    <property type="match status" value="2"/>
</dbReference>
<reference evidence="2" key="1">
    <citation type="journal article" date="2013" name="Nature">
        <title>Draft genome of the wheat A-genome progenitor Triticum urartu.</title>
        <authorList>
            <person name="Ling H.Q."/>
            <person name="Zhao S."/>
            <person name="Liu D."/>
            <person name="Wang J."/>
            <person name="Sun H."/>
            <person name="Zhang C."/>
            <person name="Fan H."/>
            <person name="Li D."/>
            <person name="Dong L."/>
            <person name="Tao Y."/>
            <person name="Gao C."/>
            <person name="Wu H."/>
            <person name="Li Y."/>
            <person name="Cui Y."/>
            <person name="Guo X."/>
            <person name="Zheng S."/>
            <person name="Wang B."/>
            <person name="Yu K."/>
            <person name="Liang Q."/>
            <person name="Yang W."/>
            <person name="Lou X."/>
            <person name="Chen J."/>
            <person name="Feng M."/>
            <person name="Jian J."/>
            <person name="Zhang X."/>
            <person name="Luo G."/>
            <person name="Jiang Y."/>
            <person name="Liu J."/>
            <person name="Wang Z."/>
            <person name="Sha Y."/>
            <person name="Zhang B."/>
            <person name="Wu H."/>
            <person name="Tang D."/>
            <person name="Shen Q."/>
            <person name="Xue P."/>
            <person name="Zou S."/>
            <person name="Wang X."/>
            <person name="Liu X."/>
            <person name="Wang F."/>
            <person name="Yang Y."/>
            <person name="An X."/>
            <person name="Dong Z."/>
            <person name="Zhang K."/>
            <person name="Zhang X."/>
            <person name="Luo M.C."/>
            <person name="Dvorak J."/>
            <person name="Tong Y."/>
            <person name="Wang J."/>
            <person name="Yang H."/>
            <person name="Li Z."/>
            <person name="Wang D."/>
            <person name="Zhang A."/>
            <person name="Wang J."/>
        </authorList>
    </citation>
    <scope>NUCLEOTIDE SEQUENCE</scope>
</reference>
<gene>
    <name evidence="2" type="ORF">TRIUR3_34544</name>
</gene>
<dbReference type="eggNOG" id="KOG2088">
    <property type="taxonomic scope" value="Eukaryota"/>
</dbReference>
<dbReference type="InterPro" id="IPR029058">
    <property type="entry name" value="AB_hydrolase_fold"/>
</dbReference>
<protein>
    <recommendedName>
        <fullName evidence="1">DUF7358 domain-containing protein</fullName>
    </recommendedName>
</protein>
<dbReference type="AlphaFoldDB" id="M8A4A6"/>
<dbReference type="SUPFAM" id="SSF53474">
    <property type="entry name" value="alpha/beta-Hydrolases"/>
    <property type="match status" value="1"/>
</dbReference>
<dbReference type="Pfam" id="PF24057">
    <property type="entry name" value="DUF7358"/>
    <property type="match status" value="1"/>
</dbReference>
<evidence type="ECO:0000313" key="2">
    <source>
        <dbReference type="EMBL" id="EMS66836.1"/>
    </source>
</evidence>
<accession>M8A4A6</accession>
<dbReference type="PANTHER" id="PTHR47030:SF2">
    <property type="entry name" value="LIPASE CLASS 3 FAMILY PROTEIN"/>
    <property type="match status" value="1"/>
</dbReference>
<dbReference type="CDD" id="cd00519">
    <property type="entry name" value="Lipase_3"/>
    <property type="match status" value="1"/>
</dbReference>
<evidence type="ECO:0000259" key="1">
    <source>
        <dbReference type="Pfam" id="PF24057"/>
    </source>
</evidence>
<dbReference type="InterPro" id="IPR055782">
    <property type="entry name" value="DUF7358"/>
</dbReference>
<dbReference type="PANTHER" id="PTHR47030">
    <property type="entry name" value="LIPASE CLASS 3 FAMILY PROTEIN"/>
    <property type="match status" value="1"/>
</dbReference>
<dbReference type="STRING" id="4572.M8A4A6"/>
<proteinExistence type="predicted"/>
<dbReference type="OMA" id="EPPYKAF"/>
<feature type="domain" description="DUF7358" evidence="1">
    <location>
        <begin position="1"/>
        <end position="128"/>
    </location>
</feature>